<dbReference type="Proteomes" id="UP001177003">
    <property type="component" value="Chromosome 8"/>
</dbReference>
<feature type="domain" description="DC1" evidence="3">
    <location>
        <begin position="539"/>
        <end position="588"/>
    </location>
</feature>
<sequence length="662" mass="77515">MEALQVLEHKHPLKLVDLQLQLQYEEEEEEEEEEEGEEEEDDDNDYDLVTKEGFRGACERCGEEINVYHRYYYKCMADSSCDFSLHKFCGEIPTRLESAFHPHPLTMFMLRYNWSCNICGSKHKPGELRYICFECEFWIDVNCAVDIRKRIIHHPCHPHLLTCAITKPVLCDCSACGRRQEGMFYNCTTCTNFTIHNECAFLPEILKIQEKTDGAFHHTHPLTISYSFPREDQKAKHDPRCRVCGHSFYDMENLWIYKCDECMYYTHVDCATSRREPFMSIFLPPGVGRTSKNYKVGEHPHLVHLPFPDETYSLPKHLFFQQTDHHHKVNLTHISHKHPLILVDHTLSNGQTSSSSWLLKCHNPMKKTQLLCNGCLRPITATMPFYRCATENDDQIQGVCNNFALHEWCTRLPPIIENHPGHPQHTLHLIYSNIPGCKFDVFKCNVCYLHCNGFAYGCVQCKYYVDVTCGLIPKEITHKAHPNHLISIVNVDDRDDHISCYMCRRHHTPRQLSFRCDTCDIYIHPECALLLAKTVRHKYDKHPIKLSYLPIENHKSEYFCEICEEDLNPHQSFYHCKDCVQSIHTACAPLILQSETHTYINYWRSVYEFVNIKFGGIQKGHLTFAQGLMSDGECENCGWGVQYEMVFKRFDYKFAIHYRCYN</sequence>
<dbReference type="InterPro" id="IPR004146">
    <property type="entry name" value="DC1"/>
</dbReference>
<dbReference type="SUPFAM" id="SSF57889">
    <property type="entry name" value="Cysteine-rich domain"/>
    <property type="match status" value="5"/>
</dbReference>
<feature type="region of interest" description="Disordered" evidence="2">
    <location>
        <begin position="24"/>
        <end position="45"/>
    </location>
</feature>
<evidence type="ECO:0000259" key="3">
    <source>
        <dbReference type="Pfam" id="PF03107"/>
    </source>
</evidence>
<protein>
    <recommendedName>
        <fullName evidence="3">DC1 domain-containing protein</fullName>
    </recommendedName>
</protein>
<proteinExistence type="predicted"/>
<gene>
    <name evidence="4" type="ORF">LSALG_LOCUS36539</name>
</gene>
<dbReference type="PANTHER" id="PTHR32410">
    <property type="entry name" value="CYSTEINE/HISTIDINE-RICH C1 DOMAIN FAMILY PROTEIN"/>
    <property type="match status" value="1"/>
</dbReference>
<dbReference type="Pfam" id="PF03107">
    <property type="entry name" value="C1_2"/>
    <property type="match status" value="3"/>
</dbReference>
<feature type="domain" description="DC1" evidence="3">
    <location>
        <begin position="217"/>
        <end position="271"/>
    </location>
</feature>
<dbReference type="InterPro" id="IPR046349">
    <property type="entry name" value="C1-like_sf"/>
</dbReference>
<reference evidence="4" key="1">
    <citation type="submission" date="2023-04" db="EMBL/GenBank/DDBJ databases">
        <authorList>
            <person name="Vijverberg K."/>
            <person name="Xiong W."/>
            <person name="Schranz E."/>
        </authorList>
    </citation>
    <scope>NUCLEOTIDE SEQUENCE</scope>
</reference>
<keyword evidence="1" id="KW-0677">Repeat</keyword>
<dbReference type="PANTHER" id="PTHR32410:SF161">
    <property type="entry name" value="DC1, ZINC FINGER, RING_FYVE_PHD-TYPE-RELATED"/>
    <property type="match status" value="1"/>
</dbReference>
<keyword evidence="5" id="KW-1185">Reference proteome</keyword>
<dbReference type="AlphaFoldDB" id="A0AA35ZRV8"/>
<accession>A0AA35ZRV8</accession>
<evidence type="ECO:0000256" key="2">
    <source>
        <dbReference type="SAM" id="MobiDB-lite"/>
    </source>
</evidence>
<evidence type="ECO:0000256" key="1">
    <source>
        <dbReference type="ARBA" id="ARBA00022737"/>
    </source>
</evidence>
<dbReference type="EMBL" id="OX465084">
    <property type="protein sequence ID" value="CAI9297749.1"/>
    <property type="molecule type" value="Genomic_DNA"/>
</dbReference>
<organism evidence="4 5">
    <name type="scientific">Lactuca saligna</name>
    <name type="common">Willowleaf lettuce</name>
    <dbReference type="NCBI Taxonomy" id="75948"/>
    <lineage>
        <taxon>Eukaryota</taxon>
        <taxon>Viridiplantae</taxon>
        <taxon>Streptophyta</taxon>
        <taxon>Embryophyta</taxon>
        <taxon>Tracheophyta</taxon>
        <taxon>Spermatophyta</taxon>
        <taxon>Magnoliopsida</taxon>
        <taxon>eudicotyledons</taxon>
        <taxon>Gunneridae</taxon>
        <taxon>Pentapetalae</taxon>
        <taxon>asterids</taxon>
        <taxon>campanulids</taxon>
        <taxon>Asterales</taxon>
        <taxon>Asteraceae</taxon>
        <taxon>Cichorioideae</taxon>
        <taxon>Cichorieae</taxon>
        <taxon>Lactucinae</taxon>
        <taxon>Lactuca</taxon>
    </lineage>
</organism>
<name>A0AA35ZRV8_LACSI</name>
<dbReference type="InterPro" id="IPR053192">
    <property type="entry name" value="Vacuole_Formation_Reg"/>
</dbReference>
<feature type="domain" description="DC1" evidence="3">
    <location>
        <begin position="100"/>
        <end position="144"/>
    </location>
</feature>
<evidence type="ECO:0000313" key="4">
    <source>
        <dbReference type="EMBL" id="CAI9297749.1"/>
    </source>
</evidence>
<evidence type="ECO:0000313" key="5">
    <source>
        <dbReference type="Proteomes" id="UP001177003"/>
    </source>
</evidence>